<dbReference type="GO" id="GO:0004476">
    <property type="term" value="F:mannose-6-phosphate isomerase activity"/>
    <property type="evidence" value="ECO:0007669"/>
    <property type="project" value="InterPro"/>
</dbReference>
<dbReference type="Proteomes" id="UP000436088">
    <property type="component" value="Unassembled WGS sequence"/>
</dbReference>
<dbReference type="InterPro" id="IPR014710">
    <property type="entry name" value="RmlC-like_jellyroll"/>
</dbReference>
<dbReference type="InterPro" id="IPR011051">
    <property type="entry name" value="RmlC_Cupin_sf"/>
</dbReference>
<dbReference type="InterPro" id="IPR016305">
    <property type="entry name" value="Mannose-6-P_Isomerase"/>
</dbReference>
<name>A0A6A3AP31_HIBSY</name>
<dbReference type="SUPFAM" id="SSF51182">
    <property type="entry name" value="RmlC-like cupins"/>
    <property type="match status" value="1"/>
</dbReference>
<accession>A0A6A3AP31</accession>
<dbReference type="PANTHER" id="PTHR10309:SF0">
    <property type="entry name" value="MANNOSE-6-PHOSPHATE ISOMERASE"/>
    <property type="match status" value="1"/>
</dbReference>
<reference evidence="2" key="1">
    <citation type="submission" date="2019-09" db="EMBL/GenBank/DDBJ databases">
        <title>Draft genome information of white flower Hibiscus syriacus.</title>
        <authorList>
            <person name="Kim Y.-M."/>
        </authorList>
    </citation>
    <scope>NUCLEOTIDE SEQUENCE [LARGE SCALE GENOMIC DNA]</scope>
    <source>
        <strain evidence="2">YM2019G1</strain>
    </source>
</reference>
<feature type="domain" description="Phosphomannose isomerase type I catalytic" evidence="1">
    <location>
        <begin position="4"/>
        <end position="99"/>
    </location>
</feature>
<dbReference type="UniPathway" id="UPA00126">
    <property type="reaction ID" value="UER00423"/>
</dbReference>
<dbReference type="GO" id="GO:0009298">
    <property type="term" value="P:GDP-mannose biosynthetic process"/>
    <property type="evidence" value="ECO:0007669"/>
    <property type="project" value="UniProtKB-UniPathway"/>
</dbReference>
<dbReference type="PRINTS" id="PR00714">
    <property type="entry name" value="MAN6PISMRASE"/>
</dbReference>
<dbReference type="GO" id="GO:0005829">
    <property type="term" value="C:cytosol"/>
    <property type="evidence" value="ECO:0007669"/>
    <property type="project" value="TreeGrafter"/>
</dbReference>
<sequence length="292" mass="33788">MSRRPYVEFWMGTHDSEPSFMADDNGKCGNLGLRDWILKNPNVLDHKVLSLAKPLSRQAHPNKELAKELHKLKRNLYKDANHKPEMALAITEFRALCGFITFEVKIVDLQCQVIFCRIIRYRTELNFTPTLYISIPSRSTNNGFKDFLLWNVSERILRGNRMYLDILPTTFGNPLWFTDDEMLELRETILYRATELREVATWEVPVPKIYNEQITYLLDPNQRNLQVEWILCYNFGKGSGTAGAYDVPTSSVEGNAHSQPVSRVLDSEEATSKLQKKLEELHLRSYNLLVSS</sequence>
<keyword evidence="3" id="KW-1185">Reference proteome</keyword>
<evidence type="ECO:0000313" key="3">
    <source>
        <dbReference type="Proteomes" id="UP000436088"/>
    </source>
</evidence>
<comment type="caution">
    <text evidence="2">The sequence shown here is derived from an EMBL/GenBank/DDBJ whole genome shotgun (WGS) entry which is preliminary data.</text>
</comment>
<dbReference type="Gene3D" id="1.10.441.10">
    <property type="entry name" value="Phosphomannose Isomerase, domain 2"/>
    <property type="match status" value="1"/>
</dbReference>
<dbReference type="Gene3D" id="2.60.120.10">
    <property type="entry name" value="Jelly Rolls"/>
    <property type="match status" value="1"/>
</dbReference>
<dbReference type="Pfam" id="PF20511">
    <property type="entry name" value="PMI_typeI_cat"/>
    <property type="match status" value="1"/>
</dbReference>
<dbReference type="PANTHER" id="PTHR10309">
    <property type="entry name" value="MANNOSE-6-PHOSPHATE ISOMERASE"/>
    <property type="match status" value="1"/>
</dbReference>
<proteinExistence type="predicted"/>
<dbReference type="EMBL" id="VEPZ02000992">
    <property type="protein sequence ID" value="KAE8704632.1"/>
    <property type="molecule type" value="Genomic_DNA"/>
</dbReference>
<organism evidence="2 3">
    <name type="scientific">Hibiscus syriacus</name>
    <name type="common">Rose of Sharon</name>
    <dbReference type="NCBI Taxonomy" id="106335"/>
    <lineage>
        <taxon>Eukaryota</taxon>
        <taxon>Viridiplantae</taxon>
        <taxon>Streptophyta</taxon>
        <taxon>Embryophyta</taxon>
        <taxon>Tracheophyta</taxon>
        <taxon>Spermatophyta</taxon>
        <taxon>Magnoliopsida</taxon>
        <taxon>eudicotyledons</taxon>
        <taxon>Gunneridae</taxon>
        <taxon>Pentapetalae</taxon>
        <taxon>rosids</taxon>
        <taxon>malvids</taxon>
        <taxon>Malvales</taxon>
        <taxon>Malvaceae</taxon>
        <taxon>Malvoideae</taxon>
        <taxon>Hibiscus</taxon>
    </lineage>
</organism>
<gene>
    <name evidence="2" type="ORF">F3Y22_tig00110450pilonHSYRG01081</name>
</gene>
<dbReference type="InterPro" id="IPR046457">
    <property type="entry name" value="PMI_typeI_cat"/>
</dbReference>
<dbReference type="InterPro" id="IPR018050">
    <property type="entry name" value="Pmannose_isomerase-type1_CS"/>
</dbReference>
<protein>
    <recommendedName>
        <fullName evidence="1">Phosphomannose isomerase type I catalytic domain-containing protein</fullName>
    </recommendedName>
</protein>
<dbReference type="GO" id="GO:0008270">
    <property type="term" value="F:zinc ion binding"/>
    <property type="evidence" value="ECO:0007669"/>
    <property type="project" value="InterPro"/>
</dbReference>
<evidence type="ECO:0000259" key="1">
    <source>
        <dbReference type="Pfam" id="PF20511"/>
    </source>
</evidence>
<dbReference type="Gene3D" id="3.90.1410.10">
    <property type="entry name" value="set domain protein methyltransferase, domain 1"/>
    <property type="match status" value="1"/>
</dbReference>
<dbReference type="AlphaFoldDB" id="A0A6A3AP31"/>
<evidence type="ECO:0000313" key="2">
    <source>
        <dbReference type="EMBL" id="KAE8704632.1"/>
    </source>
</evidence>
<dbReference type="PROSITE" id="PS00965">
    <property type="entry name" value="PMI_I_1"/>
    <property type="match status" value="1"/>
</dbReference>